<comment type="caution">
    <text evidence="1">The sequence shown here is derived from an EMBL/GenBank/DDBJ whole genome shotgun (WGS) entry which is preliminary data.</text>
</comment>
<evidence type="ECO:0000313" key="1">
    <source>
        <dbReference type="EMBL" id="MBE0369054.1"/>
    </source>
</evidence>
<keyword evidence="2" id="KW-1185">Reference proteome</keyword>
<gene>
    <name evidence="1" type="ORF">PAUR_a2824</name>
</gene>
<organism evidence="1 2">
    <name type="scientific">Pseudoalteromonas aurantia 208</name>
    <dbReference type="NCBI Taxonomy" id="1314867"/>
    <lineage>
        <taxon>Bacteria</taxon>
        <taxon>Pseudomonadati</taxon>
        <taxon>Pseudomonadota</taxon>
        <taxon>Gammaproteobacteria</taxon>
        <taxon>Alteromonadales</taxon>
        <taxon>Pseudoalteromonadaceae</taxon>
        <taxon>Pseudoalteromonas</taxon>
    </lineage>
</organism>
<sequence length="37" mass="4214">MSLMILIGGQMIVIEMWEMTYPTAYNDIDDSGETCQL</sequence>
<reference evidence="1 2" key="1">
    <citation type="submission" date="2015-03" db="EMBL/GenBank/DDBJ databases">
        <title>Genome sequence of Pseudoalteromonas aurantia.</title>
        <authorList>
            <person name="Xie B.-B."/>
            <person name="Rong J.-C."/>
            <person name="Qin Q.-L."/>
            <person name="Zhang Y.-Z."/>
        </authorList>
    </citation>
    <scope>NUCLEOTIDE SEQUENCE [LARGE SCALE GENOMIC DNA]</scope>
    <source>
        <strain evidence="1 2">208</strain>
    </source>
</reference>
<dbReference type="EMBL" id="AQGV01000012">
    <property type="protein sequence ID" value="MBE0369054.1"/>
    <property type="molecule type" value="Genomic_DNA"/>
</dbReference>
<evidence type="ECO:0000313" key="2">
    <source>
        <dbReference type="Proteomes" id="UP000615755"/>
    </source>
</evidence>
<dbReference type="Proteomes" id="UP000615755">
    <property type="component" value="Unassembled WGS sequence"/>
</dbReference>
<protein>
    <submittedName>
        <fullName evidence="1">Uncharacterized protein</fullName>
    </submittedName>
</protein>
<name>A0ABR9EDM3_9GAMM</name>
<accession>A0ABR9EDM3</accession>
<proteinExistence type="predicted"/>